<organism evidence="2 3">
    <name type="scientific">Symbiodinium natans</name>
    <dbReference type="NCBI Taxonomy" id="878477"/>
    <lineage>
        <taxon>Eukaryota</taxon>
        <taxon>Sar</taxon>
        <taxon>Alveolata</taxon>
        <taxon>Dinophyceae</taxon>
        <taxon>Suessiales</taxon>
        <taxon>Symbiodiniaceae</taxon>
        <taxon>Symbiodinium</taxon>
    </lineage>
</organism>
<evidence type="ECO:0000313" key="3">
    <source>
        <dbReference type="Proteomes" id="UP000604046"/>
    </source>
</evidence>
<feature type="region of interest" description="Disordered" evidence="1">
    <location>
        <begin position="636"/>
        <end position="678"/>
    </location>
</feature>
<feature type="compositionally biased region" description="Acidic residues" evidence="1">
    <location>
        <begin position="647"/>
        <end position="657"/>
    </location>
</feature>
<name>A0A812HEH6_9DINO</name>
<evidence type="ECO:0000313" key="2">
    <source>
        <dbReference type="EMBL" id="CAE6947347.1"/>
    </source>
</evidence>
<feature type="compositionally biased region" description="Basic and acidic residues" evidence="1">
    <location>
        <begin position="477"/>
        <end position="495"/>
    </location>
</feature>
<reference evidence="2" key="1">
    <citation type="submission" date="2021-02" db="EMBL/GenBank/DDBJ databases">
        <authorList>
            <person name="Dougan E. K."/>
            <person name="Rhodes N."/>
            <person name="Thang M."/>
            <person name="Chan C."/>
        </authorList>
    </citation>
    <scope>NUCLEOTIDE SEQUENCE</scope>
</reference>
<evidence type="ECO:0000256" key="1">
    <source>
        <dbReference type="SAM" id="MobiDB-lite"/>
    </source>
</evidence>
<dbReference type="Proteomes" id="UP000604046">
    <property type="component" value="Unassembled WGS sequence"/>
</dbReference>
<comment type="caution">
    <text evidence="2">The sequence shown here is derived from an EMBL/GenBank/DDBJ whole genome shotgun (WGS) entry which is preliminary data.</text>
</comment>
<keyword evidence="3" id="KW-1185">Reference proteome</keyword>
<accession>A0A812HEH6</accession>
<protein>
    <submittedName>
        <fullName evidence="2">Uncharacterized protein</fullName>
    </submittedName>
</protein>
<feature type="region of interest" description="Disordered" evidence="1">
    <location>
        <begin position="471"/>
        <end position="505"/>
    </location>
</feature>
<dbReference type="AlphaFoldDB" id="A0A812HEH6"/>
<gene>
    <name evidence="2" type="ORF">SNAT2548_LOCUS1443</name>
</gene>
<dbReference type="EMBL" id="CAJNDS010000080">
    <property type="protein sequence ID" value="CAE6947347.1"/>
    <property type="molecule type" value="Genomic_DNA"/>
</dbReference>
<sequence>MAAHQFVRCDSDGVIVDVEEFEVARAILAGETQLLSQGIQSKHIFELCIAFGHQSTAAALLTQVPGCKVEAWHLGPFASEARSPLVRFFGCQCGSTWDTCSFCCWGWDIESGVWMQDWDAELGDAIACAREAAQRPVARVLLGLLGVLRSGEGFRNLEVSDEATARLLDLAILMGDKDLAERCARHRAKRPLRRWCSQDFFPFCGNALVSVSAPDVLAAALLAGVALQELNRAIPGCQCVMPLREAIALCGDMQLWETLAPLLPEGQKPWIPYTCDYTALFFCNCDPDLHWNWELCMSRLQTATLANMALGEFAVDAEYGNESSCYTCGVHGMTVDIYDPFRLMDIAVLNGQSACAELLASVGASSSKWTCQACLPDQRCHDCGEVALSVAMVPLEERRAAAGAALRVALARAWRLAAPMGLGIYQALRACSCGKMAPKPLVKIILSFAAERPHIACVLEGLEEELEQSAGALQEQAPHEVASETSHVEAVRDGETEVQGMEDAKSTDDLLTALRNSRDEMMPLSPDGVICFKLTRKANAPHVNELLFDAEGPLADLHRRVLNAGCEVAPEWSPVKALFVPLTQAQLLELTEDGTRNPNTPELGKQHILALRADGPLLDRAIRSLRNAHRPRLWPRVPAAPAASGRDEEEEEEEEEPMIVVEGGLNTDSSLGFPSYEG</sequence>
<dbReference type="OrthoDB" id="420603at2759"/>
<proteinExistence type="predicted"/>